<evidence type="ECO:0000256" key="1">
    <source>
        <dbReference type="ARBA" id="ARBA00005056"/>
    </source>
</evidence>
<evidence type="ECO:0000256" key="2">
    <source>
        <dbReference type="ARBA" id="ARBA00005062"/>
    </source>
</evidence>
<dbReference type="InterPro" id="IPR005106">
    <property type="entry name" value="Asp/hSer_DH_NAD-bd"/>
</dbReference>
<proteinExistence type="inferred from homology"/>
<accession>A0A6I3KGR8</accession>
<protein>
    <recommendedName>
        <fullName evidence="5">Homoserine dehydrogenase</fullName>
        <ecNumber evidence="4">1.1.1.3</ecNumber>
    </recommendedName>
</protein>
<dbReference type="InterPro" id="IPR002912">
    <property type="entry name" value="ACT_dom"/>
</dbReference>
<keyword evidence="16" id="KW-1185">Reference proteome</keyword>
<dbReference type="PROSITE" id="PS51671">
    <property type="entry name" value="ACT"/>
    <property type="match status" value="1"/>
</dbReference>
<dbReference type="EC" id="1.1.1.3" evidence="4"/>
<dbReference type="Gene3D" id="3.40.50.720">
    <property type="entry name" value="NAD(P)-binding Rossmann-like Domain"/>
    <property type="match status" value="1"/>
</dbReference>
<dbReference type="PIRSF" id="PIRSF000098">
    <property type="entry name" value="Homoser_dehydrog"/>
    <property type="match status" value="1"/>
</dbReference>
<evidence type="ECO:0000256" key="9">
    <source>
        <dbReference type="ARBA" id="ARBA00023002"/>
    </source>
</evidence>
<evidence type="ECO:0000256" key="7">
    <source>
        <dbReference type="ARBA" id="ARBA00022697"/>
    </source>
</evidence>
<evidence type="ECO:0000256" key="3">
    <source>
        <dbReference type="ARBA" id="ARBA00006753"/>
    </source>
</evidence>
<dbReference type="Pfam" id="PF00742">
    <property type="entry name" value="Homoserine_dh"/>
    <property type="match status" value="1"/>
</dbReference>
<dbReference type="GO" id="GO:0009088">
    <property type="term" value="P:threonine biosynthetic process"/>
    <property type="evidence" value="ECO:0007669"/>
    <property type="project" value="UniProtKB-UniPathway"/>
</dbReference>
<dbReference type="SUPFAM" id="SSF55021">
    <property type="entry name" value="ACT-like"/>
    <property type="match status" value="1"/>
</dbReference>
<feature type="domain" description="ACT" evidence="14">
    <location>
        <begin position="351"/>
        <end position="434"/>
    </location>
</feature>
<feature type="binding site" evidence="12">
    <location>
        <begin position="10"/>
        <end position="17"/>
    </location>
    <ligand>
        <name>NADP(+)</name>
        <dbReference type="ChEBI" id="CHEBI:58349"/>
    </ligand>
</feature>
<feature type="binding site" evidence="12">
    <location>
        <position position="107"/>
    </location>
    <ligand>
        <name>NADPH</name>
        <dbReference type="ChEBI" id="CHEBI:57783"/>
    </ligand>
</feature>
<keyword evidence="8 12" id="KW-0521">NADP</keyword>
<dbReference type="InterPro" id="IPR016204">
    <property type="entry name" value="HDH"/>
</dbReference>
<comment type="pathway">
    <text evidence="2">Amino-acid biosynthesis; L-methionine biosynthesis via de novo pathway; L-homoserine from L-aspartate: step 3/3.</text>
</comment>
<dbReference type="GO" id="GO:0050661">
    <property type="term" value="F:NADP binding"/>
    <property type="evidence" value="ECO:0007669"/>
    <property type="project" value="InterPro"/>
</dbReference>
<keyword evidence="6" id="KW-0028">Amino-acid biosynthesis</keyword>
<dbReference type="Pfam" id="PF03447">
    <property type="entry name" value="NAD_binding_3"/>
    <property type="match status" value="1"/>
</dbReference>
<dbReference type="SUPFAM" id="SSF55347">
    <property type="entry name" value="Glyceraldehyde-3-phosphate dehydrogenase-like, C-terminal domain"/>
    <property type="match status" value="1"/>
</dbReference>
<dbReference type="SUPFAM" id="SSF51735">
    <property type="entry name" value="NAD(P)-binding Rossmann-fold domains"/>
    <property type="match status" value="1"/>
</dbReference>
<evidence type="ECO:0000256" key="8">
    <source>
        <dbReference type="ARBA" id="ARBA00022857"/>
    </source>
</evidence>
<dbReference type="PANTHER" id="PTHR43331:SF1">
    <property type="entry name" value="HOMOSERINE DEHYDROGENASE"/>
    <property type="match status" value="1"/>
</dbReference>
<dbReference type="PANTHER" id="PTHR43331">
    <property type="entry name" value="HOMOSERINE DEHYDROGENASE"/>
    <property type="match status" value="1"/>
</dbReference>
<dbReference type="RefSeq" id="WP_154738084.1">
    <property type="nucleotide sequence ID" value="NZ_WMBQ01000001.1"/>
</dbReference>
<dbReference type="CDD" id="cd04881">
    <property type="entry name" value="ACT_HSDH-Hom"/>
    <property type="match status" value="1"/>
</dbReference>
<dbReference type="UniPathway" id="UPA00050">
    <property type="reaction ID" value="UER00063"/>
</dbReference>
<feature type="binding site" evidence="12">
    <location>
        <position position="192"/>
    </location>
    <ligand>
        <name>L-homoserine</name>
        <dbReference type="ChEBI" id="CHEBI:57476"/>
    </ligand>
</feature>
<name>A0A6I3KGR8_9HYPH</name>
<dbReference type="Gene3D" id="3.30.70.260">
    <property type="match status" value="1"/>
</dbReference>
<dbReference type="EMBL" id="WMBQ01000001">
    <property type="protein sequence ID" value="MTD93553.1"/>
    <property type="molecule type" value="Genomic_DNA"/>
</dbReference>
<dbReference type="NCBIfam" id="NF004976">
    <property type="entry name" value="PRK06349.1"/>
    <property type="match status" value="1"/>
</dbReference>
<evidence type="ECO:0000256" key="12">
    <source>
        <dbReference type="PIRSR" id="PIRSR000098-2"/>
    </source>
</evidence>
<evidence type="ECO:0000256" key="10">
    <source>
        <dbReference type="ARBA" id="ARBA00023167"/>
    </source>
</evidence>
<dbReference type="PROSITE" id="PS01042">
    <property type="entry name" value="HOMOSER_DHGENASE"/>
    <property type="match status" value="1"/>
</dbReference>
<dbReference type="FunFam" id="3.30.360.10:FF:000005">
    <property type="entry name" value="Homoserine dehydrogenase"/>
    <property type="match status" value="1"/>
</dbReference>
<dbReference type="GO" id="GO:0009086">
    <property type="term" value="P:methionine biosynthetic process"/>
    <property type="evidence" value="ECO:0007669"/>
    <property type="project" value="UniProtKB-KW"/>
</dbReference>
<reference evidence="15 16" key="1">
    <citation type="submission" date="2019-11" db="EMBL/GenBank/DDBJ databases">
        <title>Identification of a novel strain.</title>
        <authorList>
            <person name="Xu Q."/>
            <person name="Wang G."/>
        </authorList>
    </citation>
    <scope>NUCLEOTIDE SEQUENCE [LARGE SCALE GENOMIC DNA]</scope>
    <source>
        <strain evidence="16">xq</strain>
    </source>
</reference>
<dbReference type="Gene3D" id="3.30.360.10">
    <property type="entry name" value="Dihydrodipicolinate Reductase, domain 2"/>
    <property type="match status" value="1"/>
</dbReference>
<dbReference type="Pfam" id="PF01842">
    <property type="entry name" value="ACT"/>
    <property type="match status" value="1"/>
</dbReference>
<comment type="similarity">
    <text evidence="3 13">Belongs to the homoserine dehydrogenase family.</text>
</comment>
<organism evidence="15 16">
    <name type="scientific">Hyphomicrobium album</name>
    <dbReference type="NCBI Taxonomy" id="2665159"/>
    <lineage>
        <taxon>Bacteria</taxon>
        <taxon>Pseudomonadati</taxon>
        <taxon>Pseudomonadota</taxon>
        <taxon>Alphaproteobacteria</taxon>
        <taxon>Hyphomicrobiales</taxon>
        <taxon>Hyphomicrobiaceae</taxon>
        <taxon>Hyphomicrobium</taxon>
    </lineage>
</organism>
<evidence type="ECO:0000313" key="16">
    <source>
        <dbReference type="Proteomes" id="UP000440694"/>
    </source>
</evidence>
<dbReference type="InterPro" id="IPR036291">
    <property type="entry name" value="NAD(P)-bd_dom_sf"/>
</dbReference>
<evidence type="ECO:0000256" key="4">
    <source>
        <dbReference type="ARBA" id="ARBA00013213"/>
    </source>
</evidence>
<evidence type="ECO:0000259" key="14">
    <source>
        <dbReference type="PROSITE" id="PS51671"/>
    </source>
</evidence>
<comment type="caution">
    <text evidence="15">The sequence shown here is derived from an EMBL/GenBank/DDBJ whole genome shotgun (WGS) entry which is preliminary data.</text>
</comment>
<comment type="pathway">
    <text evidence="1">Amino-acid biosynthesis; L-threonine biosynthesis; L-threonine from L-aspartate: step 3/5.</text>
</comment>
<feature type="active site" description="Proton donor" evidence="11">
    <location>
        <position position="207"/>
    </location>
</feature>
<dbReference type="InterPro" id="IPR001342">
    <property type="entry name" value="HDH_cat"/>
</dbReference>
<dbReference type="InterPro" id="IPR019811">
    <property type="entry name" value="HDH_CS"/>
</dbReference>
<dbReference type="UniPathway" id="UPA00051">
    <property type="reaction ID" value="UER00465"/>
</dbReference>
<evidence type="ECO:0000256" key="13">
    <source>
        <dbReference type="RuleBase" id="RU004171"/>
    </source>
</evidence>
<dbReference type="InterPro" id="IPR045865">
    <property type="entry name" value="ACT-like_dom_sf"/>
</dbReference>
<evidence type="ECO:0000313" key="15">
    <source>
        <dbReference type="EMBL" id="MTD93553.1"/>
    </source>
</evidence>
<sequence length="444" mass="46642">MQKPLTLGIAGLGTVGAGLLELLHTHKARVAERAGRPVEIVGISARSKGKDRGVDTSGIKWFDDPVALAKDASIDAFVELIGGSDGVAKAAVEAALNAGKHVVTANKALVAKHGVKLAKLAEEKGVALNFEAAVAGGIPVIKTLRESLAANEVTRVYGILNGTCNYILSTMTDQHRSFADALREAQDLGYAEADPTYDIGGFDTAHKLAILTSLAFGTELGFDQVDVEGIQSISEVDIEAAQDMGFAIKLLGVATRTEGGIEARVHPAMVPEESAISEVWGATNAVAIDADFCASLLLVGPGAGGRATASAVASDVLDIARGAVMPPLVTPTRGLKPYTKSRLGRHQGAYYVRLSVYDRPGAMAAIAKRMGDREVSIESIVQRRPRSALPGMVARQKPGSPAMVIMITHETTEEAIRSAVDAIEQDGKVSERPQVIRIEKLESA</sequence>
<keyword evidence="7" id="KW-0791">Threonine biosynthesis</keyword>
<evidence type="ECO:0000256" key="5">
    <source>
        <dbReference type="ARBA" id="ARBA00013376"/>
    </source>
</evidence>
<evidence type="ECO:0000256" key="6">
    <source>
        <dbReference type="ARBA" id="ARBA00022605"/>
    </source>
</evidence>
<evidence type="ECO:0000256" key="11">
    <source>
        <dbReference type="PIRSR" id="PIRSR000098-1"/>
    </source>
</evidence>
<gene>
    <name evidence="15" type="ORF">GIW81_04300</name>
</gene>
<keyword evidence="10" id="KW-0486">Methionine biosynthesis</keyword>
<dbReference type="Proteomes" id="UP000440694">
    <property type="component" value="Unassembled WGS sequence"/>
</dbReference>
<dbReference type="AlphaFoldDB" id="A0A6I3KGR8"/>
<dbReference type="GO" id="GO:0004412">
    <property type="term" value="F:homoserine dehydrogenase activity"/>
    <property type="evidence" value="ECO:0007669"/>
    <property type="project" value="UniProtKB-EC"/>
</dbReference>
<keyword evidence="9 15" id="KW-0560">Oxidoreductase</keyword>